<keyword evidence="2" id="KW-1185">Reference proteome</keyword>
<dbReference type="OrthoDB" id="73307at2"/>
<sequence>MPYRSNEDLPAGVRHHLPPHAMDIYREAFNHSFASHVGDLRQEEIAHRTAWAAVKRSYVKLGDHWMPRRPDA</sequence>
<dbReference type="AlphaFoldDB" id="A0A176YB44"/>
<reference evidence="1 2" key="1">
    <citation type="submission" date="2016-03" db="EMBL/GenBank/DDBJ databases">
        <title>Draft Genome Sequence of the Strain BR 10245 (Bradyrhizobium sp.) isolated from nodules of Centrolobium paraense.</title>
        <authorList>
            <person name="Simoes-Araujo J.L.Sr."/>
            <person name="Barauna A.C."/>
            <person name="Silva K."/>
            <person name="Zilli J.E."/>
        </authorList>
    </citation>
    <scope>NUCLEOTIDE SEQUENCE [LARGE SCALE GENOMIC DNA]</scope>
    <source>
        <strain evidence="1 2">BR 10245</strain>
    </source>
</reference>
<dbReference type="Proteomes" id="UP000076959">
    <property type="component" value="Unassembled WGS sequence"/>
</dbReference>
<evidence type="ECO:0000313" key="1">
    <source>
        <dbReference type="EMBL" id="OAE99939.1"/>
    </source>
</evidence>
<proteinExistence type="predicted"/>
<dbReference type="Pfam" id="PF06150">
    <property type="entry name" value="ChaB"/>
    <property type="match status" value="1"/>
</dbReference>
<dbReference type="SUPFAM" id="SSF140376">
    <property type="entry name" value="ChaB-like"/>
    <property type="match status" value="1"/>
</dbReference>
<name>A0A176YB44_9BRAD</name>
<gene>
    <name evidence="1" type="ORF">AYJ54_32160</name>
</gene>
<dbReference type="RefSeq" id="WP_063708199.1">
    <property type="nucleotide sequence ID" value="NZ_LUUB01000114.1"/>
</dbReference>
<dbReference type="InterPro" id="IPR009317">
    <property type="entry name" value="ChaB"/>
</dbReference>
<organism evidence="1 2">
    <name type="scientific">Bradyrhizobium centrolobii</name>
    <dbReference type="NCBI Taxonomy" id="1505087"/>
    <lineage>
        <taxon>Bacteria</taxon>
        <taxon>Pseudomonadati</taxon>
        <taxon>Pseudomonadota</taxon>
        <taxon>Alphaproteobacteria</taxon>
        <taxon>Hyphomicrobiales</taxon>
        <taxon>Nitrobacteraceae</taxon>
        <taxon>Bradyrhizobium</taxon>
    </lineage>
</organism>
<dbReference type="Gene3D" id="1.10.1740.70">
    <property type="entry name" value="ChaB"/>
    <property type="match status" value="1"/>
</dbReference>
<evidence type="ECO:0000313" key="2">
    <source>
        <dbReference type="Proteomes" id="UP000076959"/>
    </source>
</evidence>
<comment type="caution">
    <text evidence="1">The sequence shown here is derived from an EMBL/GenBank/DDBJ whole genome shotgun (WGS) entry which is preliminary data.</text>
</comment>
<dbReference type="InterPro" id="IPR037205">
    <property type="entry name" value="ChaB_sf"/>
</dbReference>
<accession>A0A176YB44</accession>
<protein>
    <submittedName>
        <fullName evidence="1">Cation transporter</fullName>
    </submittedName>
</protein>
<dbReference type="EMBL" id="LUUB01000114">
    <property type="protein sequence ID" value="OAE99939.1"/>
    <property type="molecule type" value="Genomic_DNA"/>
</dbReference>
<dbReference type="STRING" id="1505087.AYJ54_32160"/>